<dbReference type="Gene3D" id="3.40.50.720">
    <property type="entry name" value="NAD(P)-binding Rossmann-like Domain"/>
    <property type="match status" value="1"/>
</dbReference>
<dbReference type="InterPro" id="IPR013332">
    <property type="entry name" value="KPR_N"/>
</dbReference>
<dbReference type="InterPro" id="IPR036291">
    <property type="entry name" value="NAD(P)-bd_dom_sf"/>
</dbReference>
<proteinExistence type="predicted"/>
<evidence type="ECO:0000256" key="3">
    <source>
        <dbReference type="ARBA" id="ARBA00019465"/>
    </source>
</evidence>
<dbReference type="Pfam" id="PF02558">
    <property type="entry name" value="ApbA"/>
    <property type="match status" value="1"/>
</dbReference>
<dbReference type="GO" id="GO:0005737">
    <property type="term" value="C:cytoplasm"/>
    <property type="evidence" value="ECO:0007669"/>
    <property type="project" value="TreeGrafter"/>
</dbReference>
<evidence type="ECO:0000313" key="9">
    <source>
        <dbReference type="Proteomes" id="UP000613193"/>
    </source>
</evidence>
<dbReference type="SUPFAM" id="SSF48179">
    <property type="entry name" value="6-phosphogluconate dehydrogenase C-terminal domain-like"/>
    <property type="match status" value="1"/>
</dbReference>
<dbReference type="Proteomes" id="UP000613193">
    <property type="component" value="Unassembled WGS sequence"/>
</dbReference>
<protein>
    <recommendedName>
        <fullName evidence="3">2-dehydropantoate 2-reductase</fullName>
        <ecNumber evidence="2">1.1.1.169</ecNumber>
    </recommendedName>
    <alternativeName>
        <fullName evidence="4">Ketopantoate reductase</fullName>
    </alternativeName>
</protein>
<dbReference type="GO" id="GO:0008677">
    <property type="term" value="F:2-dehydropantoate 2-reductase activity"/>
    <property type="evidence" value="ECO:0007669"/>
    <property type="project" value="UniProtKB-EC"/>
</dbReference>
<evidence type="ECO:0000256" key="1">
    <source>
        <dbReference type="ARBA" id="ARBA00004994"/>
    </source>
</evidence>
<name>A0A934PTM0_9SPHI</name>
<dbReference type="SUPFAM" id="SSF51735">
    <property type="entry name" value="NAD(P)-binding Rossmann-fold domains"/>
    <property type="match status" value="1"/>
</dbReference>
<keyword evidence="9" id="KW-1185">Reference proteome</keyword>
<organism evidence="8 9">
    <name type="scientific">Mucilaginibacter segetis</name>
    <dbReference type="NCBI Taxonomy" id="2793071"/>
    <lineage>
        <taxon>Bacteria</taxon>
        <taxon>Pseudomonadati</taxon>
        <taxon>Bacteroidota</taxon>
        <taxon>Sphingobacteriia</taxon>
        <taxon>Sphingobacteriales</taxon>
        <taxon>Sphingobacteriaceae</taxon>
        <taxon>Mucilaginibacter</taxon>
    </lineage>
</organism>
<feature type="domain" description="Ketopantoate reductase N-terminal" evidence="6">
    <location>
        <begin position="7"/>
        <end position="122"/>
    </location>
</feature>
<evidence type="ECO:0000259" key="7">
    <source>
        <dbReference type="Pfam" id="PF08546"/>
    </source>
</evidence>
<dbReference type="Gene3D" id="1.10.1040.10">
    <property type="entry name" value="N-(1-d-carboxylethyl)-l-norvaline Dehydrogenase, domain 2"/>
    <property type="match status" value="1"/>
</dbReference>
<comment type="catalytic activity">
    <reaction evidence="5">
        <text>(R)-pantoate + NADP(+) = 2-dehydropantoate + NADPH + H(+)</text>
        <dbReference type="Rhea" id="RHEA:16233"/>
        <dbReference type="ChEBI" id="CHEBI:11561"/>
        <dbReference type="ChEBI" id="CHEBI:15378"/>
        <dbReference type="ChEBI" id="CHEBI:15980"/>
        <dbReference type="ChEBI" id="CHEBI:57783"/>
        <dbReference type="ChEBI" id="CHEBI:58349"/>
        <dbReference type="EC" id="1.1.1.169"/>
    </reaction>
</comment>
<comment type="caution">
    <text evidence="8">The sequence shown here is derived from an EMBL/GenBank/DDBJ whole genome shotgun (WGS) entry which is preliminary data.</text>
</comment>
<reference evidence="8" key="1">
    <citation type="submission" date="2020-12" db="EMBL/GenBank/DDBJ databases">
        <title>Bacterial novel species Mucilaginibacter sp. SD-g isolated from soil.</title>
        <authorList>
            <person name="Jung H.-Y."/>
        </authorList>
    </citation>
    <scope>NUCLEOTIDE SEQUENCE</scope>
    <source>
        <strain evidence="8">SD-g</strain>
    </source>
</reference>
<sequence>MPSINKIYIVGAGAIGQALAVCLQHAGRAVTLVRRAGTGPMRIKVQAHQLLEATVPVIRIEEIGEGLVLVTAKSFANPGIAAKLAGQTVVLLQNGLNIEKDFDNRELYRCVLMVTSQFDTNGVVQFKPVSPCPTGAVRGGQLPQVVAALDNPWFRFIAAENIQELVWRKVIVNCVFNAICPLLETDNGIFHRDESARAIARRVITECMAVAQQFVTLELETVMDSLLNISRLSDGQYISTLQDIRQGRPTELDTLNAEIVRLAGDLPVTETRLLGELAMLKSLQGAGAG</sequence>
<gene>
    <name evidence="8" type="ORF">I5M19_08545</name>
</gene>
<dbReference type="RefSeq" id="WP_200065786.1">
    <property type="nucleotide sequence ID" value="NZ_JAEHFW010000001.1"/>
</dbReference>
<dbReference type="InterPro" id="IPR013328">
    <property type="entry name" value="6PGD_dom2"/>
</dbReference>
<comment type="pathway">
    <text evidence="1">Cofactor biosynthesis; (R)-pantothenate biosynthesis; (R)-pantoate from 3-methyl-2-oxobutanoate: step 2/2.</text>
</comment>
<dbReference type="PANTHER" id="PTHR21708:SF26">
    <property type="entry name" value="2-DEHYDROPANTOATE 2-REDUCTASE"/>
    <property type="match status" value="1"/>
</dbReference>
<evidence type="ECO:0000313" key="8">
    <source>
        <dbReference type="EMBL" id="MBK0379352.1"/>
    </source>
</evidence>
<feature type="domain" description="Ketopantoate reductase C-terminal" evidence="7">
    <location>
        <begin position="161"/>
        <end position="266"/>
    </location>
</feature>
<evidence type="ECO:0000256" key="5">
    <source>
        <dbReference type="ARBA" id="ARBA00048793"/>
    </source>
</evidence>
<evidence type="ECO:0000256" key="2">
    <source>
        <dbReference type="ARBA" id="ARBA00013014"/>
    </source>
</evidence>
<dbReference type="Pfam" id="PF08546">
    <property type="entry name" value="ApbA_C"/>
    <property type="match status" value="1"/>
</dbReference>
<evidence type="ECO:0000256" key="4">
    <source>
        <dbReference type="ARBA" id="ARBA00032024"/>
    </source>
</evidence>
<accession>A0A934PTM0</accession>
<dbReference type="InterPro" id="IPR013752">
    <property type="entry name" value="KPA_reductase"/>
</dbReference>
<dbReference type="EC" id="1.1.1.169" evidence="2"/>
<dbReference type="InterPro" id="IPR051402">
    <property type="entry name" value="KPR-Related"/>
</dbReference>
<dbReference type="InterPro" id="IPR008927">
    <property type="entry name" value="6-PGluconate_DH-like_C_sf"/>
</dbReference>
<dbReference type="PANTHER" id="PTHR21708">
    <property type="entry name" value="PROBABLE 2-DEHYDROPANTOATE 2-REDUCTASE"/>
    <property type="match status" value="1"/>
</dbReference>
<evidence type="ECO:0000259" key="6">
    <source>
        <dbReference type="Pfam" id="PF02558"/>
    </source>
</evidence>
<dbReference type="AlphaFoldDB" id="A0A934PTM0"/>
<dbReference type="EMBL" id="JAEHFW010000001">
    <property type="protein sequence ID" value="MBK0379352.1"/>
    <property type="molecule type" value="Genomic_DNA"/>
</dbReference>